<dbReference type="EMBL" id="JBHUGS010000002">
    <property type="protein sequence ID" value="MFD1950436.1"/>
    <property type="molecule type" value="Genomic_DNA"/>
</dbReference>
<gene>
    <name evidence="2" type="ORF">ACFSGX_06610</name>
</gene>
<protein>
    <submittedName>
        <fullName evidence="2">Uncharacterized protein</fullName>
    </submittedName>
</protein>
<organism evidence="2 3">
    <name type="scientific">Sphingomonas arantia</name>
    <dbReference type="NCBI Taxonomy" id="1460676"/>
    <lineage>
        <taxon>Bacteria</taxon>
        <taxon>Pseudomonadati</taxon>
        <taxon>Pseudomonadota</taxon>
        <taxon>Alphaproteobacteria</taxon>
        <taxon>Sphingomonadales</taxon>
        <taxon>Sphingomonadaceae</taxon>
        <taxon>Sphingomonas</taxon>
    </lineage>
</organism>
<evidence type="ECO:0000256" key="1">
    <source>
        <dbReference type="SAM" id="MobiDB-lite"/>
    </source>
</evidence>
<reference evidence="3" key="1">
    <citation type="journal article" date="2019" name="Int. J. Syst. Evol. Microbiol.">
        <title>The Global Catalogue of Microorganisms (GCM) 10K type strain sequencing project: providing services to taxonomists for standard genome sequencing and annotation.</title>
        <authorList>
            <consortium name="The Broad Institute Genomics Platform"/>
            <consortium name="The Broad Institute Genome Sequencing Center for Infectious Disease"/>
            <person name="Wu L."/>
            <person name="Ma J."/>
        </authorList>
    </citation>
    <scope>NUCLEOTIDE SEQUENCE [LARGE SCALE GENOMIC DNA]</scope>
    <source>
        <strain evidence="3">CGMCC 1.12702</strain>
    </source>
</reference>
<name>A0ABW4TWS7_9SPHN</name>
<evidence type="ECO:0000313" key="3">
    <source>
        <dbReference type="Proteomes" id="UP001597400"/>
    </source>
</evidence>
<dbReference type="RefSeq" id="WP_380928513.1">
    <property type="nucleotide sequence ID" value="NZ_JBHUGS010000002.1"/>
</dbReference>
<evidence type="ECO:0000313" key="2">
    <source>
        <dbReference type="EMBL" id="MFD1950436.1"/>
    </source>
</evidence>
<keyword evidence="3" id="KW-1185">Reference proteome</keyword>
<accession>A0ABW4TWS7</accession>
<proteinExistence type="predicted"/>
<feature type="region of interest" description="Disordered" evidence="1">
    <location>
        <begin position="42"/>
        <end position="66"/>
    </location>
</feature>
<comment type="caution">
    <text evidence="2">The sequence shown here is derived from an EMBL/GenBank/DDBJ whole genome shotgun (WGS) entry which is preliminary data.</text>
</comment>
<dbReference type="Proteomes" id="UP001597400">
    <property type="component" value="Unassembled WGS sequence"/>
</dbReference>
<sequence>MADAGSGEIGVGAPAGSAWVAPMLGGAQWRAAVRRRGTLVSAEPGTTGVGGGMDVGEQPARDAATEDTARRYAVEPERMYDIALTNVVAGLAAMPVADRPAEWAERLLVALWNASVEIPDNPAFQGPDYFTYVRFQLPAPGQAFQANCLARQAERLVATTCGAAFFATQDATEPVYVLSVGTIESMLLYDDHRGDPIDLAEMAGRDVAGTETIPAGGQVMIGSPSRDFLTAAQARGLYRHLVDGWKVAEPRVALLITPQAVPTRNLVIQTMRENLPADEELVRMRCRMLSWYLPPSRSIVLRPEMMALSDMTPLAEYCTSGG</sequence>